<dbReference type="Pfam" id="PF13649">
    <property type="entry name" value="Methyltransf_25"/>
    <property type="match status" value="1"/>
</dbReference>
<gene>
    <name evidence="2" type="ORF">GCM10011363_29410</name>
</gene>
<dbReference type="CDD" id="cd02440">
    <property type="entry name" value="AdoMet_MTases"/>
    <property type="match status" value="1"/>
</dbReference>
<protein>
    <recommendedName>
        <fullName evidence="1">Methyltransferase domain-containing protein</fullName>
    </recommendedName>
</protein>
<evidence type="ECO:0000259" key="1">
    <source>
        <dbReference type="Pfam" id="PF13649"/>
    </source>
</evidence>
<evidence type="ECO:0000313" key="3">
    <source>
        <dbReference type="Proteomes" id="UP000645462"/>
    </source>
</evidence>
<accession>A0ABQ1KWL9</accession>
<dbReference type="InterPro" id="IPR041698">
    <property type="entry name" value="Methyltransf_25"/>
</dbReference>
<name>A0ABQ1KWL9_9RHOB</name>
<dbReference type="Gene3D" id="3.40.50.150">
    <property type="entry name" value="Vaccinia Virus protein VP39"/>
    <property type="match status" value="1"/>
</dbReference>
<sequence>MSSNQHWDRAYTARDATALTWFEATPEASIRLVRQCMHAGGALVDIGGGSSALVDHCLDEGIGPVTVLDLSAEALAITRARLGNRADSANLIVGDVRDWTPDRSYDLWHDRAAFHFLTDMEDRQRYLHTLDAALRAGGVAIIATFASTGPSTCSGLQVQRYAPSELADTLEELAPGLLAPVQSELLAHQTPKGAVQDFQISVFRKKEQTS</sequence>
<keyword evidence="3" id="KW-1185">Reference proteome</keyword>
<evidence type="ECO:0000313" key="2">
    <source>
        <dbReference type="EMBL" id="GGC10914.1"/>
    </source>
</evidence>
<dbReference type="InterPro" id="IPR029063">
    <property type="entry name" value="SAM-dependent_MTases_sf"/>
</dbReference>
<dbReference type="SUPFAM" id="SSF53335">
    <property type="entry name" value="S-adenosyl-L-methionine-dependent methyltransferases"/>
    <property type="match status" value="1"/>
</dbReference>
<comment type="caution">
    <text evidence="2">The sequence shown here is derived from an EMBL/GenBank/DDBJ whole genome shotgun (WGS) entry which is preliminary data.</text>
</comment>
<reference evidence="3" key="1">
    <citation type="journal article" date="2019" name="Int. J. Syst. Evol. Microbiol.">
        <title>The Global Catalogue of Microorganisms (GCM) 10K type strain sequencing project: providing services to taxonomists for standard genome sequencing and annotation.</title>
        <authorList>
            <consortium name="The Broad Institute Genomics Platform"/>
            <consortium name="The Broad Institute Genome Sequencing Center for Infectious Disease"/>
            <person name="Wu L."/>
            <person name="Ma J."/>
        </authorList>
    </citation>
    <scope>NUCLEOTIDE SEQUENCE [LARGE SCALE GENOMIC DNA]</scope>
    <source>
        <strain evidence="3">CGMCC 1.12478</strain>
    </source>
</reference>
<feature type="domain" description="Methyltransferase" evidence="1">
    <location>
        <begin position="44"/>
        <end position="138"/>
    </location>
</feature>
<proteinExistence type="predicted"/>
<dbReference type="PANTHER" id="PTHR12843:SF5">
    <property type="entry name" value="EEF1A LYSINE METHYLTRANSFERASE 2"/>
    <property type="match status" value="1"/>
</dbReference>
<dbReference type="RefSeq" id="WP_188482810.1">
    <property type="nucleotide sequence ID" value="NZ_BMFC01000008.1"/>
</dbReference>
<organism evidence="2 3">
    <name type="scientific">Marivita lacus</name>
    <dbReference type="NCBI Taxonomy" id="1323742"/>
    <lineage>
        <taxon>Bacteria</taxon>
        <taxon>Pseudomonadati</taxon>
        <taxon>Pseudomonadota</taxon>
        <taxon>Alphaproteobacteria</taxon>
        <taxon>Rhodobacterales</taxon>
        <taxon>Roseobacteraceae</taxon>
        <taxon>Marivita</taxon>
    </lineage>
</organism>
<dbReference type="EMBL" id="BMFC01000008">
    <property type="protein sequence ID" value="GGC10914.1"/>
    <property type="molecule type" value="Genomic_DNA"/>
</dbReference>
<dbReference type="Proteomes" id="UP000645462">
    <property type="component" value="Unassembled WGS sequence"/>
</dbReference>
<dbReference type="PANTHER" id="PTHR12843">
    <property type="entry name" value="PROTEIN-LYSINE N-METHYLTRANSFERASE METTL10"/>
    <property type="match status" value="1"/>
</dbReference>